<reference evidence="6" key="1">
    <citation type="submission" date="2017-09" db="EMBL/GenBank/DDBJ databases">
        <title>Depth-based differentiation of microbial function through sediment-hosted aquifers and enrichment of novel symbionts in the deep terrestrial subsurface.</title>
        <authorList>
            <person name="Probst A.J."/>
            <person name="Ladd B."/>
            <person name="Jarett J.K."/>
            <person name="Geller-Mcgrath D.E."/>
            <person name="Sieber C.M.K."/>
            <person name="Emerson J.B."/>
            <person name="Anantharaman K."/>
            <person name="Thomas B.C."/>
            <person name="Malmstrom R."/>
            <person name="Stieglmeier M."/>
            <person name="Klingl A."/>
            <person name="Woyke T."/>
            <person name="Ryan C.M."/>
            <person name="Banfield J.F."/>
        </authorList>
    </citation>
    <scope>NUCLEOTIDE SEQUENCE [LARGE SCALE GENOMIC DNA]</scope>
</reference>
<keyword evidence="2" id="KW-0175">Coiled coil</keyword>
<proteinExistence type="predicted"/>
<comment type="caution">
    <text evidence="5">The sequence shown here is derived from an EMBL/GenBank/DDBJ whole genome shotgun (WGS) entry which is preliminary data.</text>
</comment>
<organism evidence="5 6">
    <name type="scientific">Candidatus Falkowbacteria bacterium CG10_big_fil_rev_8_21_14_0_10_39_9</name>
    <dbReference type="NCBI Taxonomy" id="1974566"/>
    <lineage>
        <taxon>Bacteria</taxon>
        <taxon>Candidatus Falkowiibacteriota</taxon>
    </lineage>
</organism>
<evidence type="ECO:0000259" key="4">
    <source>
        <dbReference type="Pfam" id="PF25917"/>
    </source>
</evidence>
<comment type="subcellular location">
    <subcellularLocation>
        <location evidence="1">Cell envelope</location>
    </subcellularLocation>
</comment>
<dbReference type="EMBL" id="PFAQ01000019">
    <property type="protein sequence ID" value="PIT95076.1"/>
    <property type="molecule type" value="Genomic_DNA"/>
</dbReference>
<name>A0A2M6WQQ9_9BACT</name>
<dbReference type="InterPro" id="IPR050465">
    <property type="entry name" value="UPF0194_transport"/>
</dbReference>
<evidence type="ECO:0000313" key="6">
    <source>
        <dbReference type="Proteomes" id="UP000228900"/>
    </source>
</evidence>
<keyword evidence="3" id="KW-1133">Transmembrane helix</keyword>
<dbReference type="PANTHER" id="PTHR32347">
    <property type="entry name" value="EFFLUX SYSTEM COMPONENT YKNX-RELATED"/>
    <property type="match status" value="1"/>
</dbReference>
<dbReference type="InterPro" id="IPR058625">
    <property type="entry name" value="MdtA-like_BSH"/>
</dbReference>
<dbReference type="Pfam" id="PF25917">
    <property type="entry name" value="BSH_RND"/>
    <property type="match status" value="1"/>
</dbReference>
<evidence type="ECO:0000256" key="2">
    <source>
        <dbReference type="ARBA" id="ARBA00023054"/>
    </source>
</evidence>
<dbReference type="GO" id="GO:0030313">
    <property type="term" value="C:cell envelope"/>
    <property type="evidence" value="ECO:0007669"/>
    <property type="project" value="UniProtKB-SubCell"/>
</dbReference>
<evidence type="ECO:0000256" key="3">
    <source>
        <dbReference type="SAM" id="Phobius"/>
    </source>
</evidence>
<protein>
    <recommendedName>
        <fullName evidence="4">Multidrug resistance protein MdtA-like barrel-sandwich hybrid domain-containing protein</fullName>
    </recommendedName>
</protein>
<dbReference type="Proteomes" id="UP000228900">
    <property type="component" value="Unassembled WGS sequence"/>
</dbReference>
<gene>
    <name evidence="5" type="ORF">COT98_01240</name>
</gene>
<dbReference type="Gene3D" id="2.40.50.100">
    <property type="match status" value="1"/>
</dbReference>
<feature type="transmembrane region" description="Helical" evidence="3">
    <location>
        <begin position="21"/>
        <end position="48"/>
    </location>
</feature>
<accession>A0A2M6WQQ9</accession>
<dbReference type="SUPFAM" id="SSF111369">
    <property type="entry name" value="HlyD-like secretion proteins"/>
    <property type="match status" value="1"/>
</dbReference>
<dbReference type="Gene3D" id="1.10.287.470">
    <property type="entry name" value="Helix hairpin bin"/>
    <property type="match status" value="1"/>
</dbReference>
<keyword evidence="3" id="KW-0472">Membrane</keyword>
<evidence type="ECO:0000313" key="5">
    <source>
        <dbReference type="EMBL" id="PIT95076.1"/>
    </source>
</evidence>
<feature type="domain" description="Multidrug resistance protein MdtA-like barrel-sandwich hybrid" evidence="4">
    <location>
        <begin position="83"/>
        <end position="121"/>
    </location>
</feature>
<dbReference type="PANTHER" id="PTHR32347:SF23">
    <property type="entry name" value="BLL5650 PROTEIN"/>
    <property type="match status" value="1"/>
</dbReference>
<keyword evidence="3" id="KW-0812">Transmembrane</keyword>
<dbReference type="AlphaFoldDB" id="A0A2M6WQQ9"/>
<sequence>MLLKLIKLMETSSSSRLKFNFFRFFGSHKIITIIIALALVGGSYYFYWQKTNASTVTRYVLTKVERGMISTSISGSGQISSSNQVEVKPKVSGDVVSLNIKIGQEVKAGDILAQLNTKDAQKTIRDAQINLQSAQLSLTKLKWGSLPEEIISGTNKVETAKKI</sequence>
<evidence type="ECO:0000256" key="1">
    <source>
        <dbReference type="ARBA" id="ARBA00004196"/>
    </source>
</evidence>